<feature type="region of interest" description="Disordered" evidence="5">
    <location>
        <begin position="537"/>
        <end position="716"/>
    </location>
</feature>
<reference evidence="7" key="1">
    <citation type="journal article" date="2021" name="IMA Fungus">
        <title>Genomic characterization of three marine fungi, including Emericellopsis atlantica sp. nov. with signatures of a generalist lifestyle and marine biomass degradation.</title>
        <authorList>
            <person name="Hagestad O.C."/>
            <person name="Hou L."/>
            <person name="Andersen J.H."/>
            <person name="Hansen E.H."/>
            <person name="Altermark B."/>
            <person name="Li C."/>
            <person name="Kuhnert E."/>
            <person name="Cox R.J."/>
            <person name="Crous P.W."/>
            <person name="Spatafora J.W."/>
            <person name="Lail K."/>
            <person name="Amirebrahimi M."/>
            <person name="Lipzen A."/>
            <person name="Pangilinan J."/>
            <person name="Andreopoulos W."/>
            <person name="Hayes R.D."/>
            <person name="Ng V."/>
            <person name="Grigoriev I.V."/>
            <person name="Jackson S.A."/>
            <person name="Sutton T.D.S."/>
            <person name="Dobson A.D.W."/>
            <person name="Rama T."/>
        </authorList>
    </citation>
    <scope>NUCLEOTIDE SEQUENCE</scope>
    <source>
        <strain evidence="7">TRa018bII</strain>
    </source>
</reference>
<name>A0A9P7YU37_9HELO</name>
<protein>
    <recommendedName>
        <fullName evidence="6">Zinc finger PHD-type domain-containing protein</fullName>
    </recommendedName>
</protein>
<keyword evidence="2" id="KW-0863">Zinc-finger</keyword>
<feature type="compositionally biased region" description="Polar residues" evidence="5">
    <location>
        <begin position="614"/>
        <end position="645"/>
    </location>
</feature>
<gene>
    <name evidence="7" type="ORF">BJ875DRAFT_391016</name>
</gene>
<feature type="compositionally biased region" description="Polar residues" evidence="5">
    <location>
        <begin position="537"/>
        <end position="548"/>
    </location>
</feature>
<dbReference type="Proteomes" id="UP000824998">
    <property type="component" value="Unassembled WGS sequence"/>
</dbReference>
<dbReference type="GO" id="GO:0008270">
    <property type="term" value="F:zinc ion binding"/>
    <property type="evidence" value="ECO:0007669"/>
    <property type="project" value="UniProtKB-KW"/>
</dbReference>
<evidence type="ECO:0000256" key="1">
    <source>
        <dbReference type="ARBA" id="ARBA00022723"/>
    </source>
</evidence>
<feature type="compositionally biased region" description="Basic residues" evidence="5">
    <location>
        <begin position="201"/>
        <end position="220"/>
    </location>
</feature>
<dbReference type="Gene3D" id="3.30.40.10">
    <property type="entry name" value="Zinc/RING finger domain, C3HC4 (zinc finger)"/>
    <property type="match status" value="1"/>
</dbReference>
<dbReference type="InterPro" id="IPR011011">
    <property type="entry name" value="Znf_FYVE_PHD"/>
</dbReference>
<dbReference type="InterPro" id="IPR028938">
    <property type="entry name" value="Rsf1-like"/>
</dbReference>
<feature type="coiled-coil region" evidence="4">
    <location>
        <begin position="379"/>
        <end position="431"/>
    </location>
</feature>
<proteinExistence type="predicted"/>
<keyword evidence="3" id="KW-0862">Zinc</keyword>
<evidence type="ECO:0000313" key="8">
    <source>
        <dbReference type="Proteomes" id="UP000824998"/>
    </source>
</evidence>
<dbReference type="PANTHER" id="PTHR14296:SF3">
    <property type="entry name" value="DIKAR, ISOFORM F"/>
    <property type="match status" value="1"/>
</dbReference>
<feature type="region of interest" description="Disordered" evidence="5">
    <location>
        <begin position="741"/>
        <end position="843"/>
    </location>
</feature>
<dbReference type="InterPro" id="IPR013083">
    <property type="entry name" value="Znf_RING/FYVE/PHD"/>
</dbReference>
<accession>A0A9P7YU37</accession>
<feature type="region of interest" description="Disordered" evidence="5">
    <location>
        <begin position="1"/>
        <end position="23"/>
    </location>
</feature>
<evidence type="ECO:0000259" key="6">
    <source>
        <dbReference type="SMART" id="SM00249"/>
    </source>
</evidence>
<dbReference type="PANTHER" id="PTHR14296">
    <property type="entry name" value="REMODELING AND SPACING FACTOR 1"/>
    <property type="match status" value="1"/>
</dbReference>
<keyword evidence="1" id="KW-0479">Metal-binding</keyword>
<feature type="compositionally biased region" description="Polar residues" evidence="5">
    <location>
        <begin position="749"/>
        <end position="804"/>
    </location>
</feature>
<evidence type="ECO:0000256" key="3">
    <source>
        <dbReference type="ARBA" id="ARBA00022833"/>
    </source>
</evidence>
<dbReference type="GO" id="GO:0031213">
    <property type="term" value="C:RSF complex"/>
    <property type="evidence" value="ECO:0007669"/>
    <property type="project" value="InterPro"/>
</dbReference>
<evidence type="ECO:0000256" key="4">
    <source>
        <dbReference type="SAM" id="Coils"/>
    </source>
</evidence>
<dbReference type="GO" id="GO:0006355">
    <property type="term" value="P:regulation of DNA-templated transcription"/>
    <property type="evidence" value="ECO:0007669"/>
    <property type="project" value="InterPro"/>
</dbReference>
<feature type="region of interest" description="Disordered" evidence="5">
    <location>
        <begin position="188"/>
        <end position="226"/>
    </location>
</feature>
<feature type="compositionally biased region" description="Low complexity" evidence="5">
    <location>
        <begin position="567"/>
        <end position="578"/>
    </location>
</feature>
<evidence type="ECO:0000313" key="7">
    <source>
        <dbReference type="EMBL" id="KAG9239432.1"/>
    </source>
</evidence>
<dbReference type="InterPro" id="IPR001965">
    <property type="entry name" value="Znf_PHD"/>
</dbReference>
<feature type="compositionally biased region" description="Polar residues" evidence="5">
    <location>
        <begin position="659"/>
        <end position="674"/>
    </location>
</feature>
<feature type="region of interest" description="Disordered" evidence="5">
    <location>
        <begin position="490"/>
        <end position="520"/>
    </location>
</feature>
<dbReference type="OrthoDB" id="303107at2759"/>
<keyword evidence="4" id="KW-0175">Coiled coil</keyword>
<dbReference type="Pfam" id="PF00628">
    <property type="entry name" value="PHD"/>
    <property type="match status" value="1"/>
</dbReference>
<dbReference type="SUPFAM" id="SSF57903">
    <property type="entry name" value="FYVE/PHD zinc finger"/>
    <property type="match status" value="1"/>
</dbReference>
<feature type="domain" description="Zinc finger PHD-type" evidence="6">
    <location>
        <begin position="437"/>
        <end position="487"/>
    </location>
</feature>
<keyword evidence="8" id="KW-1185">Reference proteome</keyword>
<sequence length="843" mass="93752">MAPSRKRGRHEMEAAEPAVEPPKERSMLDRVRSMWEFAALTQWIFTFGKVVKIDDDMDTEELEIECLNPNSIVLRDIGLALLKFVSSHRGLTLEIFDEYTRRQYVAKAPQRNPYGVDEEPLKFNVFNVFTKIRILQQLTQWTMINPDRIRERMEEQKDTEQTIWRIEPFGWDSEDRTYIVLDDNRLYRQTAAPPPPPPASKPKKGSKKAKAAQRASKRRKVAEAIESEADADETLLGDTTIVEEEDDGLGGMKWECLCVSLEDYTGFLSTIEKSRDPNEKVLRKRLVDELLPILEKQEEARKRKAAQKERELLNLEKLATAKRSSRIAGKMEMQKQEDDAREAERKKQADLVMAKKEQEKWLKLEKERESRMITREQRLKEREARRIIHEEELANLSEDSKKIDVGGRLSERHLKAEIEKKKQALEELAEEEDWIFDCICGAYGQIDDGTHSIACDKCNIWQHSKCVGVSQKDADSEDFSFICKTCQRRAEDEERAKTRPPIKIKLNRPGSSSSVLPPASNGTPAVVFPVNANENASLDSQEHPQSIPGSPVKPKHSTPKMATWKPASGTASSNGSAGQHPPRLGQSSPILPPPNYAARHDQSQFKGGLPGSSPPSMNGIAQQQPSTVRPSSGHAFSSPQRNSPMNLPPPAQPPIYNFASGNGLNYNQTTQVVSTPRKPQESPQMTNPNPANGRPLTSDSNPFKGGNASSPLAAPPILNKANTPILSSPANKIQASTPTMHIWKPIGSSPPQVVSNPPTETQAAYNHNQHQASTLPPTVTGLSPTKHSPPRSTASNGSFTSATPSILPPVASLSPSFHKQILTPPVKPSDPERSRVNGQASSP</sequence>
<comment type="caution">
    <text evidence="7">The sequence shown here is derived from an EMBL/GenBank/DDBJ whole genome shotgun (WGS) entry which is preliminary data.</text>
</comment>
<evidence type="ECO:0000256" key="5">
    <source>
        <dbReference type="SAM" id="MobiDB-lite"/>
    </source>
</evidence>
<dbReference type="EMBL" id="MU251358">
    <property type="protein sequence ID" value="KAG9239432.1"/>
    <property type="molecule type" value="Genomic_DNA"/>
</dbReference>
<feature type="compositionally biased region" description="Polar residues" evidence="5">
    <location>
        <begin position="681"/>
        <end position="701"/>
    </location>
</feature>
<dbReference type="SMART" id="SM00249">
    <property type="entry name" value="PHD"/>
    <property type="match status" value="1"/>
</dbReference>
<dbReference type="AlphaFoldDB" id="A0A9P7YU37"/>
<dbReference type="InterPro" id="IPR019787">
    <property type="entry name" value="Znf_PHD-finger"/>
</dbReference>
<dbReference type="PROSITE" id="PS01359">
    <property type="entry name" value="ZF_PHD_1"/>
    <property type="match status" value="1"/>
</dbReference>
<evidence type="ECO:0000256" key="2">
    <source>
        <dbReference type="ARBA" id="ARBA00022771"/>
    </source>
</evidence>
<dbReference type="InterPro" id="IPR019786">
    <property type="entry name" value="Zinc_finger_PHD-type_CS"/>
</dbReference>
<feature type="compositionally biased region" description="Polar residues" evidence="5">
    <location>
        <begin position="509"/>
        <end position="520"/>
    </location>
</feature>
<organism evidence="7 8">
    <name type="scientific">Amylocarpus encephaloides</name>
    <dbReference type="NCBI Taxonomy" id="45428"/>
    <lineage>
        <taxon>Eukaryota</taxon>
        <taxon>Fungi</taxon>
        <taxon>Dikarya</taxon>
        <taxon>Ascomycota</taxon>
        <taxon>Pezizomycotina</taxon>
        <taxon>Leotiomycetes</taxon>
        <taxon>Helotiales</taxon>
        <taxon>Helotiales incertae sedis</taxon>
        <taxon>Amylocarpus</taxon>
    </lineage>
</organism>